<name>A0A8S1EAD3_9PELO</name>
<feature type="binding site" evidence="2">
    <location>
        <position position="185"/>
    </location>
    <ligand>
        <name>Zn(2+)</name>
        <dbReference type="ChEBI" id="CHEBI:29105"/>
        <note>catalytic</note>
    </ligand>
</feature>
<reference evidence="7 8" key="1">
    <citation type="submission" date="2020-04" db="EMBL/GenBank/DDBJ databases">
        <authorList>
            <person name="Laetsch R D."/>
            <person name="Stevens L."/>
            <person name="Kumar S."/>
            <person name="Blaxter L. M."/>
        </authorList>
    </citation>
    <scope>NUCLEOTIDE SEQUENCE [LARGE SCALE GENOMIC DNA]</scope>
</reference>
<dbReference type="SMART" id="SM00235">
    <property type="entry name" value="ZnMc"/>
    <property type="match status" value="1"/>
</dbReference>
<feature type="region of interest" description="Disordered" evidence="4">
    <location>
        <begin position="303"/>
        <end position="356"/>
    </location>
</feature>
<feature type="binding site" evidence="2">
    <location>
        <position position="179"/>
    </location>
    <ligand>
        <name>Zn(2+)</name>
        <dbReference type="ChEBI" id="CHEBI:29105"/>
        <note>catalytic</note>
    </ligand>
</feature>
<feature type="transmembrane region" description="Helical" evidence="5">
    <location>
        <begin position="447"/>
        <end position="465"/>
    </location>
</feature>
<feature type="binding site" evidence="2">
    <location>
        <position position="175"/>
    </location>
    <ligand>
        <name>Zn(2+)</name>
        <dbReference type="ChEBI" id="CHEBI:29105"/>
        <note>catalytic</note>
    </ligand>
</feature>
<keyword evidence="5" id="KW-0812">Transmembrane</keyword>
<dbReference type="PANTHER" id="PTHR10127:SF795">
    <property type="entry name" value="METALLOENDOPEPTIDASE-RELATED"/>
    <property type="match status" value="1"/>
</dbReference>
<dbReference type="PRINTS" id="PR00480">
    <property type="entry name" value="ASTACIN"/>
</dbReference>
<dbReference type="SUPFAM" id="SSF55486">
    <property type="entry name" value="Metalloproteases ('zincins'), catalytic domain"/>
    <property type="match status" value="1"/>
</dbReference>
<feature type="transmembrane region" description="Helical" evidence="5">
    <location>
        <begin position="376"/>
        <end position="397"/>
    </location>
</feature>
<keyword evidence="2 3" id="KW-0862">Zinc</keyword>
<feature type="signal peptide" evidence="3">
    <location>
        <begin position="1"/>
        <end position="22"/>
    </location>
</feature>
<dbReference type="InterPro" id="IPR001506">
    <property type="entry name" value="Peptidase_M12A"/>
</dbReference>
<protein>
    <recommendedName>
        <fullName evidence="3">Metalloendopeptidase</fullName>
        <ecNumber evidence="3">3.4.24.-</ecNumber>
    </recommendedName>
</protein>
<proteinExistence type="predicted"/>
<keyword evidence="2 3" id="KW-0645">Protease</keyword>
<keyword evidence="1" id="KW-1015">Disulfide bond</keyword>
<dbReference type="Pfam" id="PF01400">
    <property type="entry name" value="Astacin"/>
    <property type="match status" value="1"/>
</dbReference>
<dbReference type="EMBL" id="CADEPM010000001">
    <property type="protein sequence ID" value="CAB3396628.1"/>
    <property type="molecule type" value="Genomic_DNA"/>
</dbReference>
<organism evidence="7 8">
    <name type="scientific">Caenorhabditis bovis</name>
    <dbReference type="NCBI Taxonomy" id="2654633"/>
    <lineage>
        <taxon>Eukaryota</taxon>
        <taxon>Metazoa</taxon>
        <taxon>Ecdysozoa</taxon>
        <taxon>Nematoda</taxon>
        <taxon>Chromadorea</taxon>
        <taxon>Rhabditida</taxon>
        <taxon>Rhabditina</taxon>
        <taxon>Rhabditomorpha</taxon>
        <taxon>Rhabditoidea</taxon>
        <taxon>Rhabditidae</taxon>
        <taxon>Peloderinae</taxon>
        <taxon>Caenorhabditis</taxon>
    </lineage>
</organism>
<keyword evidence="3" id="KW-0732">Signal</keyword>
<evidence type="ECO:0000256" key="2">
    <source>
        <dbReference type="PROSITE-ProRule" id="PRU01211"/>
    </source>
</evidence>
<evidence type="ECO:0000313" key="7">
    <source>
        <dbReference type="EMBL" id="CAB3396628.1"/>
    </source>
</evidence>
<evidence type="ECO:0000313" key="8">
    <source>
        <dbReference type="Proteomes" id="UP000494206"/>
    </source>
</evidence>
<feature type="transmembrane region" description="Helical" evidence="5">
    <location>
        <begin position="486"/>
        <end position="506"/>
    </location>
</feature>
<accession>A0A8S1EAD3</accession>
<feature type="compositionally biased region" description="Polar residues" evidence="4">
    <location>
        <begin position="336"/>
        <end position="354"/>
    </location>
</feature>
<keyword evidence="5" id="KW-0472">Membrane</keyword>
<dbReference type="PROSITE" id="PS51257">
    <property type="entry name" value="PROKAR_LIPOPROTEIN"/>
    <property type="match status" value="1"/>
</dbReference>
<feature type="chain" id="PRO_5035961650" description="Metalloendopeptidase" evidence="3">
    <location>
        <begin position="23"/>
        <end position="545"/>
    </location>
</feature>
<feature type="active site" evidence="2">
    <location>
        <position position="176"/>
    </location>
</feature>
<dbReference type="Proteomes" id="UP000494206">
    <property type="component" value="Unassembled WGS sequence"/>
</dbReference>
<dbReference type="InterPro" id="IPR006026">
    <property type="entry name" value="Peptidase_Metallo"/>
</dbReference>
<evidence type="ECO:0000259" key="6">
    <source>
        <dbReference type="PROSITE" id="PS51864"/>
    </source>
</evidence>
<evidence type="ECO:0000256" key="1">
    <source>
        <dbReference type="ARBA" id="ARBA00023157"/>
    </source>
</evidence>
<evidence type="ECO:0000256" key="5">
    <source>
        <dbReference type="SAM" id="Phobius"/>
    </source>
</evidence>
<dbReference type="OrthoDB" id="5804124at2759"/>
<comment type="caution">
    <text evidence="2">Lacks conserved residue(s) required for the propagation of feature annotation.</text>
</comment>
<dbReference type="PANTHER" id="PTHR10127">
    <property type="entry name" value="DISCOIDIN, CUB, EGF, LAMININ , AND ZINC METALLOPROTEASE DOMAIN CONTAINING"/>
    <property type="match status" value="1"/>
</dbReference>
<dbReference type="InterPro" id="IPR024079">
    <property type="entry name" value="MetalloPept_cat_dom_sf"/>
</dbReference>
<dbReference type="EC" id="3.4.24.-" evidence="3"/>
<dbReference type="PROSITE" id="PS51864">
    <property type="entry name" value="ASTACIN"/>
    <property type="match status" value="1"/>
</dbReference>
<keyword evidence="2 3" id="KW-0378">Hydrolase</keyword>
<dbReference type="GO" id="GO:0004222">
    <property type="term" value="F:metalloendopeptidase activity"/>
    <property type="evidence" value="ECO:0007669"/>
    <property type="project" value="UniProtKB-UniRule"/>
</dbReference>
<keyword evidence="2 3" id="KW-0479">Metal-binding</keyword>
<evidence type="ECO:0000256" key="3">
    <source>
        <dbReference type="RuleBase" id="RU361183"/>
    </source>
</evidence>
<dbReference type="GO" id="GO:0006508">
    <property type="term" value="P:proteolysis"/>
    <property type="evidence" value="ECO:0007669"/>
    <property type="project" value="UniProtKB-KW"/>
</dbReference>
<sequence>MQRFGFLLLVLLILGSCQESLSVVSEPDHDDPIAVKVPVRRSIAEPDNDDPVAVRIPTRVKRGLALAQWQWNTHLWQGGVVPYDIESHYTPSERSVILSAMQAFHDVTCIRFRPRNAGDKYYLKISKNYNLERCFSYIGRQTSGYLFGTHDNKVETRMKLDPSCFFNNGRGTVMHELMHIIGFYHEHQRDDRDRRLGPYANHYNFRIYPRYKSQYMGAYDANSIMHYNFNGIPWQPRSYFSPSDIRHINTLYKCYSVVLTQPGTDSRKGSVNVQVKDSDSTRRNTIDLKIGEGRSRKNTLVKVNGEVVSGSPSTEDMSNSPRVPRNLSVRAKDAPNAQNGADGQSGDESANGAANNERLDNTQSWPFFNPSVRFRILKIVFVLMCFVDIMHWAYLLRDDTAENPNSWRFYKKFKSFDLYYLVARMFADIFTCVLGLGAAMWTRKPLLTLPCTTIQLLFLLIRAAVWSARSYNRVLEKTNATSEDKVFVICEFLLPAIWALLSFFIVHTTRRLRCYEQLHGYARPPIIVLTVKNDDNDESVQIEIA</sequence>
<evidence type="ECO:0000256" key="4">
    <source>
        <dbReference type="SAM" id="MobiDB-lite"/>
    </source>
</evidence>
<dbReference type="AlphaFoldDB" id="A0A8S1EAD3"/>
<feature type="domain" description="Peptidase M12A" evidence="6">
    <location>
        <begin position="64"/>
        <end position="255"/>
    </location>
</feature>
<comment type="cofactor">
    <cofactor evidence="2 3">
        <name>Zn(2+)</name>
        <dbReference type="ChEBI" id="CHEBI:29105"/>
    </cofactor>
    <text evidence="2 3">Binds 1 zinc ion per subunit.</text>
</comment>
<comment type="caution">
    <text evidence="7">The sequence shown here is derived from an EMBL/GenBank/DDBJ whole genome shotgun (WGS) entry which is preliminary data.</text>
</comment>
<keyword evidence="5" id="KW-1133">Transmembrane helix</keyword>
<feature type="transmembrane region" description="Helical" evidence="5">
    <location>
        <begin position="418"/>
        <end position="441"/>
    </location>
</feature>
<dbReference type="Gene3D" id="3.40.390.10">
    <property type="entry name" value="Collagenase (Catalytic Domain)"/>
    <property type="match status" value="1"/>
</dbReference>
<keyword evidence="2 3" id="KW-0482">Metalloprotease</keyword>
<feature type="compositionally biased region" description="Polar residues" evidence="4">
    <location>
        <begin position="310"/>
        <end position="321"/>
    </location>
</feature>
<keyword evidence="8" id="KW-1185">Reference proteome</keyword>
<dbReference type="GO" id="GO:0008270">
    <property type="term" value="F:zinc ion binding"/>
    <property type="evidence" value="ECO:0007669"/>
    <property type="project" value="UniProtKB-UniRule"/>
</dbReference>
<gene>
    <name evidence="7" type="ORF">CBOVIS_LOCUS154</name>
</gene>